<proteinExistence type="predicted"/>
<feature type="compositionally biased region" description="Low complexity" evidence="1">
    <location>
        <begin position="45"/>
        <end position="71"/>
    </location>
</feature>
<accession>A0A0V1CA73</accession>
<feature type="region of interest" description="Disordered" evidence="1">
    <location>
        <begin position="160"/>
        <end position="220"/>
    </location>
</feature>
<protein>
    <submittedName>
        <fullName evidence="2">Uncharacterized protein</fullName>
    </submittedName>
</protein>
<evidence type="ECO:0000313" key="3">
    <source>
        <dbReference type="Proteomes" id="UP000054653"/>
    </source>
</evidence>
<gene>
    <name evidence="2" type="ORF">T03_14344</name>
</gene>
<feature type="compositionally biased region" description="Basic and acidic residues" evidence="1">
    <location>
        <begin position="1"/>
        <end position="10"/>
    </location>
</feature>
<organism evidence="2 3">
    <name type="scientific">Trichinella britovi</name>
    <name type="common">Parasitic roundworm</name>
    <dbReference type="NCBI Taxonomy" id="45882"/>
    <lineage>
        <taxon>Eukaryota</taxon>
        <taxon>Metazoa</taxon>
        <taxon>Ecdysozoa</taxon>
        <taxon>Nematoda</taxon>
        <taxon>Enoplea</taxon>
        <taxon>Dorylaimia</taxon>
        <taxon>Trichinellida</taxon>
        <taxon>Trichinellidae</taxon>
        <taxon>Trichinella</taxon>
    </lineage>
</organism>
<dbReference type="Proteomes" id="UP000054653">
    <property type="component" value="Unassembled WGS sequence"/>
</dbReference>
<keyword evidence="3" id="KW-1185">Reference proteome</keyword>
<name>A0A0V1CA73_TRIBR</name>
<feature type="region of interest" description="Disordered" evidence="1">
    <location>
        <begin position="45"/>
        <end position="77"/>
    </location>
</feature>
<sequence>MPGADVERGNRPPGTQGRLTEYLPPSRRSSSSNAFIATVPSAVASSAGAIPSASISQNLRKSSSSEPSPCSTKTPASGVRFRTALPHVIQPRRVSTATDPPVALLMRPSIPTNTSTTSGALCSLCLGSTSATVLAGAPSEDSVGAVGTSPHTRGITSACIRVQAPQRLEPSAAPSRNSTRRHRRSGPTRPPSVVKRQRSWGPVSPRTSATSLRMKETSAPVSKRQFTTTWFPSGPYARARTVWRHPPGTPRAARRPWRALPDLVGRGDSVVDDW</sequence>
<comment type="caution">
    <text evidence="2">The sequence shown here is derived from an EMBL/GenBank/DDBJ whole genome shotgun (WGS) entry which is preliminary data.</text>
</comment>
<reference evidence="2 3" key="1">
    <citation type="submission" date="2015-01" db="EMBL/GenBank/DDBJ databases">
        <title>Evolution of Trichinella species and genotypes.</title>
        <authorList>
            <person name="Korhonen P.K."/>
            <person name="Edoardo P."/>
            <person name="Giuseppe L.R."/>
            <person name="Gasser R.B."/>
        </authorList>
    </citation>
    <scope>NUCLEOTIDE SEQUENCE [LARGE SCALE GENOMIC DNA]</scope>
    <source>
        <strain evidence="2">ISS120</strain>
    </source>
</reference>
<dbReference type="EMBL" id="JYDI01000306">
    <property type="protein sequence ID" value="KRY46119.1"/>
    <property type="molecule type" value="Genomic_DNA"/>
</dbReference>
<dbReference type="AlphaFoldDB" id="A0A0V1CA73"/>
<evidence type="ECO:0000313" key="2">
    <source>
        <dbReference type="EMBL" id="KRY46119.1"/>
    </source>
</evidence>
<evidence type="ECO:0000256" key="1">
    <source>
        <dbReference type="SAM" id="MobiDB-lite"/>
    </source>
</evidence>
<feature type="region of interest" description="Disordered" evidence="1">
    <location>
        <begin position="1"/>
        <end position="31"/>
    </location>
</feature>